<organism evidence="2 3">
    <name type="scientific">Asanoa ishikariensis</name>
    <dbReference type="NCBI Taxonomy" id="137265"/>
    <lineage>
        <taxon>Bacteria</taxon>
        <taxon>Bacillati</taxon>
        <taxon>Actinomycetota</taxon>
        <taxon>Actinomycetes</taxon>
        <taxon>Micromonosporales</taxon>
        <taxon>Micromonosporaceae</taxon>
        <taxon>Asanoa</taxon>
    </lineage>
</organism>
<accession>A0A1H3R5L0</accession>
<keyword evidence="3" id="KW-1185">Reference proteome</keyword>
<reference evidence="3" key="1">
    <citation type="submission" date="2016-10" db="EMBL/GenBank/DDBJ databases">
        <authorList>
            <person name="Varghese N."/>
            <person name="Submissions S."/>
        </authorList>
    </citation>
    <scope>NUCLEOTIDE SEQUENCE [LARGE SCALE GENOMIC DNA]</scope>
    <source>
        <strain evidence="3">DSM 44718</strain>
    </source>
</reference>
<dbReference type="AlphaFoldDB" id="A0A1H3R5L0"/>
<dbReference type="EMBL" id="FNQB01000002">
    <property type="protein sequence ID" value="SDZ21074.1"/>
    <property type="molecule type" value="Genomic_DNA"/>
</dbReference>
<name>A0A1H3R5L0_9ACTN</name>
<feature type="chain" id="PRO_5011696622" evidence="1">
    <location>
        <begin position="27"/>
        <end position="178"/>
    </location>
</feature>
<evidence type="ECO:0000313" key="2">
    <source>
        <dbReference type="EMBL" id="SDZ21074.1"/>
    </source>
</evidence>
<proteinExistence type="predicted"/>
<feature type="signal peptide" evidence="1">
    <location>
        <begin position="1"/>
        <end position="26"/>
    </location>
</feature>
<evidence type="ECO:0000313" key="3">
    <source>
        <dbReference type="Proteomes" id="UP000199632"/>
    </source>
</evidence>
<gene>
    <name evidence="2" type="ORF">SAMN05421684_3502</name>
</gene>
<dbReference type="OrthoDB" id="5147666at2"/>
<evidence type="ECO:0000256" key="1">
    <source>
        <dbReference type="SAM" id="SignalP"/>
    </source>
</evidence>
<dbReference type="RefSeq" id="WP_090793164.1">
    <property type="nucleotide sequence ID" value="NZ_BOND01000008.1"/>
</dbReference>
<protein>
    <submittedName>
        <fullName evidence="2">Uncharacterized protein</fullName>
    </submittedName>
</protein>
<dbReference type="Proteomes" id="UP000199632">
    <property type="component" value="Unassembled WGS sequence"/>
</dbReference>
<dbReference type="STRING" id="137265.SAMN05421684_3502"/>
<sequence>MYRRVTLAAIAAVAAVVGIGAAPAVAAPGPTATTGITFQITAGGLTITAPASVNLGNGVSGGTVAGSIGPVQVVDQRGLLVAAWTATVSSTAYTTGGGTPAETIPNSAATYTPGLQTAVTGVPVPLPGVAGTLGAARTAFSATAVGSNSVTWNPNLSIAIPAAAVVGTYTGTVTHSVA</sequence>
<keyword evidence="1" id="KW-0732">Signal</keyword>